<comment type="caution">
    <text evidence="3">The sequence shown here is derived from an EMBL/GenBank/DDBJ whole genome shotgun (WGS) entry which is preliminary data.</text>
</comment>
<dbReference type="CDD" id="cd06257">
    <property type="entry name" value="DnaJ"/>
    <property type="match status" value="1"/>
</dbReference>
<dbReference type="GO" id="GO:0006614">
    <property type="term" value="P:SRP-dependent cotranslational protein targeting to membrane"/>
    <property type="evidence" value="ECO:0007669"/>
    <property type="project" value="TreeGrafter"/>
</dbReference>
<dbReference type="SUPFAM" id="SSF158702">
    <property type="entry name" value="Sec63 N-terminal domain-like"/>
    <property type="match status" value="1"/>
</dbReference>
<dbReference type="OrthoDB" id="1734229at2759"/>
<dbReference type="FunCoup" id="A0A2V0NYF8">
    <property type="interactions" value="2223"/>
</dbReference>
<dbReference type="InterPro" id="IPR014756">
    <property type="entry name" value="Ig_E-set"/>
</dbReference>
<dbReference type="InterPro" id="IPR035892">
    <property type="entry name" value="C2_domain_sf"/>
</dbReference>
<feature type="compositionally biased region" description="Low complexity" evidence="1">
    <location>
        <begin position="525"/>
        <end position="543"/>
    </location>
</feature>
<dbReference type="GO" id="GO:0008320">
    <property type="term" value="F:protein transmembrane transporter activity"/>
    <property type="evidence" value="ECO:0007669"/>
    <property type="project" value="TreeGrafter"/>
</dbReference>
<dbReference type="STRING" id="307507.A0A2V0NYF8"/>
<dbReference type="EMBL" id="BDRX01000013">
    <property type="protein sequence ID" value="GBF89855.1"/>
    <property type="molecule type" value="Genomic_DNA"/>
</dbReference>
<dbReference type="PANTHER" id="PTHR24075">
    <property type="entry name" value="SEC63 DOMAIN-CONTAINING"/>
    <property type="match status" value="1"/>
</dbReference>
<evidence type="ECO:0000256" key="1">
    <source>
        <dbReference type="SAM" id="MobiDB-lite"/>
    </source>
</evidence>
<dbReference type="Proteomes" id="UP000247498">
    <property type="component" value="Unassembled WGS sequence"/>
</dbReference>
<feature type="region of interest" description="Disordered" evidence="1">
    <location>
        <begin position="516"/>
        <end position="566"/>
    </location>
</feature>
<dbReference type="GO" id="GO:0006620">
    <property type="term" value="P:post-translational protein targeting to endoplasmic reticulum membrane"/>
    <property type="evidence" value="ECO:0007669"/>
    <property type="project" value="TreeGrafter"/>
</dbReference>
<proteinExistence type="predicted"/>
<dbReference type="GO" id="GO:0031207">
    <property type="term" value="C:Sec62/Sec63 complex"/>
    <property type="evidence" value="ECO:0007669"/>
    <property type="project" value="TreeGrafter"/>
</dbReference>
<keyword evidence="4" id="KW-1185">Reference proteome</keyword>
<feature type="transmembrane region" description="Helical" evidence="2">
    <location>
        <begin position="66"/>
        <end position="84"/>
    </location>
</feature>
<organism evidence="3 4">
    <name type="scientific">Raphidocelis subcapitata</name>
    <dbReference type="NCBI Taxonomy" id="307507"/>
    <lineage>
        <taxon>Eukaryota</taxon>
        <taxon>Viridiplantae</taxon>
        <taxon>Chlorophyta</taxon>
        <taxon>core chlorophytes</taxon>
        <taxon>Chlorophyceae</taxon>
        <taxon>CS clade</taxon>
        <taxon>Sphaeropleales</taxon>
        <taxon>Selenastraceae</taxon>
        <taxon>Raphidocelis</taxon>
    </lineage>
</organism>
<dbReference type="InParanoid" id="A0A2V0NYF8"/>
<dbReference type="InterPro" id="IPR001623">
    <property type="entry name" value="DnaJ_domain"/>
</dbReference>
<keyword evidence="2" id="KW-1133">Transmembrane helix</keyword>
<evidence type="ECO:0000313" key="3">
    <source>
        <dbReference type="EMBL" id="GBF89855.1"/>
    </source>
</evidence>
<protein>
    <submittedName>
        <fullName evidence="3">Uncharacterized protein</fullName>
    </submittedName>
</protein>
<evidence type="ECO:0000256" key="2">
    <source>
        <dbReference type="SAM" id="Phobius"/>
    </source>
</evidence>
<reference evidence="3 4" key="1">
    <citation type="journal article" date="2018" name="Sci. Rep.">
        <title>Raphidocelis subcapitata (=Pseudokirchneriella subcapitata) provides an insight into genome evolution and environmental adaptations in the Sphaeropleales.</title>
        <authorList>
            <person name="Suzuki S."/>
            <person name="Yamaguchi H."/>
            <person name="Nakajima N."/>
            <person name="Kawachi M."/>
        </authorList>
    </citation>
    <scope>NUCLEOTIDE SEQUENCE [LARGE SCALE GENOMIC DNA]</scope>
    <source>
        <strain evidence="3 4">NIES-35</strain>
    </source>
</reference>
<feature type="transmembrane region" description="Helical" evidence="2">
    <location>
        <begin position="12"/>
        <end position="34"/>
    </location>
</feature>
<dbReference type="SUPFAM" id="SSF81296">
    <property type="entry name" value="E set domains"/>
    <property type="match status" value="1"/>
</dbReference>
<accession>A0A2V0NYF8</accession>
<dbReference type="SUPFAM" id="SSF46565">
    <property type="entry name" value="Chaperone J-domain"/>
    <property type="match status" value="1"/>
</dbReference>
<dbReference type="AlphaFoldDB" id="A0A2V0NYF8"/>
<keyword evidence="2" id="KW-0472">Membrane</keyword>
<gene>
    <name evidence="3" type="ORF">Rsub_02559</name>
</gene>
<dbReference type="PANTHER" id="PTHR24075:SF0">
    <property type="entry name" value="TRANSLOCATION PROTEIN SEC63 HOMOLOG"/>
    <property type="match status" value="1"/>
</dbReference>
<name>A0A2V0NYF8_9CHLO</name>
<sequence>MGAPETDSTPSGLFGIFLLAIYSLVLIPYTLYVLCSAADEKAQSVVKGKRKGAEWQKFAEKLLTKGNVILLVAWVAWVGLLLYVQSSSGAAAPFDPFEILGVDRAATEKENPDPKAAAYFASHISKAYKALTDDVSRANYEKYGHPDGPQGMNMGVALPSWMFNKDRKTAPLLLLGMVGGFILLPLALTSYYMLKGDSYSGPNRIHNATLYAYAATKYGIKESQSLVRIPETLLVAMEFIQMYTPNDHQMPMEELRKLVAPSYSDLMGRDKKAFWQRRGSIIKAHMLLLAHLERLGEEVPDALQEMTKIACLPRNQLGFGWMTPALACVEMMQCVASALPVSARKGGPKGGDALAPLLALPHFDGEVIKRLRKQRVNALKDLQAMREGELRVTLASAGVVGDFADDAVAALQAFPSLAAGVEFSVDGEEEVCERDPVHCRVRLLLSRAAHASGGFKLKGSAIRAFTPSNPEPQDEAWWVFLVDSANNYVMSYTKANLIEAERAALADPKAFEALAGAPPAPRADPPSAKLLTSSASSAALSDGAGAGGGGKRRGKGGGEGDEEDAPGQARRAFFCFFELLF</sequence>
<evidence type="ECO:0000313" key="4">
    <source>
        <dbReference type="Proteomes" id="UP000247498"/>
    </source>
</evidence>
<dbReference type="Gene3D" id="2.60.40.150">
    <property type="entry name" value="C2 domain"/>
    <property type="match status" value="1"/>
</dbReference>
<dbReference type="GO" id="GO:0003723">
    <property type="term" value="F:RNA binding"/>
    <property type="evidence" value="ECO:0007669"/>
    <property type="project" value="TreeGrafter"/>
</dbReference>
<keyword evidence="2" id="KW-0812">Transmembrane</keyword>
<dbReference type="InterPro" id="IPR036869">
    <property type="entry name" value="J_dom_sf"/>
</dbReference>
<feature type="transmembrane region" description="Helical" evidence="2">
    <location>
        <begin position="172"/>
        <end position="194"/>
    </location>
</feature>